<sequence length="150" mass="17469">MPIAPEHRWFYPIDWRELSQVIRFTRAQGRCEHCGRPHGQEITHLGDGTWWDAERGIWHDGRGRRVRGLPPPQALEAGQLILVGIPPAPRLPVTRVVLASARLDHDPSNNRPRNLAALCQRCHMLYDADEHRRRRWSKVFRLHARGDLFD</sequence>
<dbReference type="OrthoDB" id="7066992at2"/>
<dbReference type="EMBL" id="AOSK01000124">
    <property type="protein sequence ID" value="EYD74052.1"/>
    <property type="molecule type" value="Genomic_DNA"/>
</dbReference>
<protein>
    <recommendedName>
        <fullName evidence="3">HNH endonuclease</fullName>
    </recommendedName>
</protein>
<reference evidence="1 2" key="1">
    <citation type="submission" date="2013-02" db="EMBL/GenBank/DDBJ databases">
        <authorList>
            <person name="Fiebig A."/>
            <person name="Goeker M."/>
            <person name="Klenk H.-P.P."/>
        </authorList>
    </citation>
    <scope>NUCLEOTIDE SEQUENCE [LARGE SCALE GENOMIC DNA]</scope>
    <source>
        <strain evidence="1 2">DSM 19309</strain>
    </source>
</reference>
<keyword evidence="2" id="KW-1185">Reference proteome</keyword>
<gene>
    <name evidence="1" type="ORF">Rumeso_04423</name>
</gene>
<dbReference type="RefSeq" id="WP_037279821.1">
    <property type="nucleotide sequence ID" value="NZ_KK088565.1"/>
</dbReference>
<evidence type="ECO:0000313" key="1">
    <source>
        <dbReference type="EMBL" id="EYD74052.1"/>
    </source>
</evidence>
<dbReference type="AlphaFoldDB" id="A0A017HHW4"/>
<organism evidence="1 2">
    <name type="scientific">Rubellimicrobium mesophilum DSM 19309</name>
    <dbReference type="NCBI Taxonomy" id="442562"/>
    <lineage>
        <taxon>Bacteria</taxon>
        <taxon>Pseudomonadati</taxon>
        <taxon>Pseudomonadota</taxon>
        <taxon>Alphaproteobacteria</taxon>
        <taxon>Rhodobacterales</taxon>
        <taxon>Roseobacteraceae</taxon>
        <taxon>Rubellimicrobium</taxon>
    </lineage>
</organism>
<comment type="caution">
    <text evidence="1">The sequence shown here is derived from an EMBL/GenBank/DDBJ whole genome shotgun (WGS) entry which is preliminary data.</text>
</comment>
<dbReference type="Proteomes" id="UP000019666">
    <property type="component" value="Unassembled WGS sequence"/>
</dbReference>
<dbReference type="PATRIC" id="fig|442562.3.peg.4353"/>
<dbReference type="HOGENOM" id="CLU_114501_0_0_5"/>
<evidence type="ECO:0008006" key="3">
    <source>
        <dbReference type="Google" id="ProtNLM"/>
    </source>
</evidence>
<dbReference type="STRING" id="442562.Rumeso_04423"/>
<proteinExistence type="predicted"/>
<accession>A0A017HHW4</accession>
<evidence type="ECO:0000313" key="2">
    <source>
        <dbReference type="Proteomes" id="UP000019666"/>
    </source>
</evidence>
<name>A0A017HHW4_9RHOB</name>